<evidence type="ECO:0000313" key="2">
    <source>
        <dbReference type="Proteomes" id="UP000799754"/>
    </source>
</evidence>
<evidence type="ECO:0000313" key="1">
    <source>
        <dbReference type="EMBL" id="KAF2632436.1"/>
    </source>
</evidence>
<proteinExistence type="predicted"/>
<name>A0ACB6SDP3_9PLEO</name>
<reference evidence="1" key="1">
    <citation type="journal article" date="2020" name="Stud. Mycol.">
        <title>101 Dothideomycetes genomes: a test case for predicting lifestyles and emergence of pathogens.</title>
        <authorList>
            <person name="Haridas S."/>
            <person name="Albert R."/>
            <person name="Binder M."/>
            <person name="Bloem J."/>
            <person name="Labutti K."/>
            <person name="Salamov A."/>
            <person name="Andreopoulos B."/>
            <person name="Baker S."/>
            <person name="Barry K."/>
            <person name="Bills G."/>
            <person name="Bluhm B."/>
            <person name="Cannon C."/>
            <person name="Castanera R."/>
            <person name="Culley D."/>
            <person name="Daum C."/>
            <person name="Ezra D."/>
            <person name="Gonzalez J."/>
            <person name="Henrissat B."/>
            <person name="Kuo A."/>
            <person name="Liang C."/>
            <person name="Lipzen A."/>
            <person name="Lutzoni F."/>
            <person name="Magnuson J."/>
            <person name="Mondo S."/>
            <person name="Nolan M."/>
            <person name="Ohm R."/>
            <person name="Pangilinan J."/>
            <person name="Park H.-J."/>
            <person name="Ramirez L."/>
            <person name="Alfaro M."/>
            <person name="Sun H."/>
            <person name="Tritt A."/>
            <person name="Yoshinaga Y."/>
            <person name="Zwiers L.-H."/>
            <person name="Turgeon B."/>
            <person name="Goodwin S."/>
            <person name="Spatafora J."/>
            <person name="Crous P."/>
            <person name="Grigoriev I."/>
        </authorList>
    </citation>
    <scope>NUCLEOTIDE SEQUENCE</scope>
    <source>
        <strain evidence="1">CBS 525.71</strain>
    </source>
</reference>
<comment type="caution">
    <text evidence="1">The sequence shown here is derived from an EMBL/GenBank/DDBJ whole genome shotgun (WGS) entry which is preliminary data.</text>
</comment>
<sequence length="83" mass="9166">MVASSGCSCRLLRACFGLVAWASSRFFQLGRCLGADGERATQLRNEGPFSTCCTTLDFKENFRDDSVPTAVSLLAKLRKIREQ</sequence>
<organism evidence="1 2">
    <name type="scientific">Macroventuria anomochaeta</name>
    <dbReference type="NCBI Taxonomy" id="301207"/>
    <lineage>
        <taxon>Eukaryota</taxon>
        <taxon>Fungi</taxon>
        <taxon>Dikarya</taxon>
        <taxon>Ascomycota</taxon>
        <taxon>Pezizomycotina</taxon>
        <taxon>Dothideomycetes</taxon>
        <taxon>Pleosporomycetidae</taxon>
        <taxon>Pleosporales</taxon>
        <taxon>Pleosporineae</taxon>
        <taxon>Didymellaceae</taxon>
        <taxon>Macroventuria</taxon>
    </lineage>
</organism>
<dbReference type="Proteomes" id="UP000799754">
    <property type="component" value="Unassembled WGS sequence"/>
</dbReference>
<dbReference type="EMBL" id="MU006703">
    <property type="protein sequence ID" value="KAF2632436.1"/>
    <property type="molecule type" value="Genomic_DNA"/>
</dbReference>
<keyword evidence="2" id="KW-1185">Reference proteome</keyword>
<protein>
    <submittedName>
        <fullName evidence="1">Uncharacterized protein</fullName>
    </submittedName>
</protein>
<accession>A0ACB6SDP3</accession>
<gene>
    <name evidence="1" type="ORF">BU25DRAFT_406965</name>
</gene>